<comment type="caution">
    <text evidence="3">The sequence shown here is derived from an EMBL/GenBank/DDBJ whole genome shotgun (WGS) entry which is preliminary data.</text>
</comment>
<feature type="domain" description="VWFA" evidence="2">
    <location>
        <begin position="430"/>
        <end position="621"/>
    </location>
</feature>
<dbReference type="CDD" id="cd01454">
    <property type="entry name" value="vWA_norD_type"/>
    <property type="match status" value="1"/>
</dbReference>
<dbReference type="EMBL" id="BMHB01000003">
    <property type="protein sequence ID" value="GGI17175.1"/>
    <property type="molecule type" value="Genomic_DNA"/>
</dbReference>
<dbReference type="OrthoDB" id="2370292at2"/>
<keyword evidence="4" id="KW-1185">Reference proteome</keyword>
<accession>A0A8J3AQW6</accession>
<dbReference type="RefSeq" id="WP_158093305.1">
    <property type="nucleotide sequence ID" value="NZ_BMHB01000003.1"/>
</dbReference>
<organism evidence="3 4">
    <name type="scientific">Gottfriedia solisilvae</name>
    <dbReference type="NCBI Taxonomy" id="1516104"/>
    <lineage>
        <taxon>Bacteria</taxon>
        <taxon>Bacillati</taxon>
        <taxon>Bacillota</taxon>
        <taxon>Bacilli</taxon>
        <taxon>Bacillales</taxon>
        <taxon>Bacillaceae</taxon>
        <taxon>Gottfriedia</taxon>
    </lineage>
</organism>
<feature type="compositionally biased region" description="Polar residues" evidence="1">
    <location>
        <begin position="326"/>
        <end position="345"/>
    </location>
</feature>
<dbReference type="SMART" id="SM00327">
    <property type="entry name" value="VWA"/>
    <property type="match status" value="1"/>
</dbReference>
<protein>
    <submittedName>
        <fullName evidence="3">VWA domain-containing protein</fullName>
    </submittedName>
</protein>
<dbReference type="Gene3D" id="3.40.50.410">
    <property type="entry name" value="von Willebrand factor, type A domain"/>
    <property type="match status" value="1"/>
</dbReference>
<feature type="compositionally biased region" description="Basic and acidic residues" evidence="1">
    <location>
        <begin position="252"/>
        <end position="280"/>
    </location>
</feature>
<gene>
    <name evidence="3" type="ORF">GCM10007380_36630</name>
</gene>
<feature type="region of interest" description="Disordered" evidence="1">
    <location>
        <begin position="308"/>
        <end position="345"/>
    </location>
</feature>
<dbReference type="SUPFAM" id="SSF53300">
    <property type="entry name" value="vWA-like"/>
    <property type="match status" value="1"/>
</dbReference>
<dbReference type="InterPro" id="IPR051928">
    <property type="entry name" value="NorD/CobT"/>
</dbReference>
<feature type="region of interest" description="Disordered" evidence="1">
    <location>
        <begin position="241"/>
        <end position="280"/>
    </location>
</feature>
<evidence type="ECO:0000313" key="3">
    <source>
        <dbReference type="EMBL" id="GGI17175.1"/>
    </source>
</evidence>
<dbReference type="Proteomes" id="UP000626244">
    <property type="component" value="Unassembled WGS sequence"/>
</dbReference>
<dbReference type="PANTHER" id="PTHR41248">
    <property type="entry name" value="NORD PROTEIN"/>
    <property type="match status" value="1"/>
</dbReference>
<dbReference type="InterPro" id="IPR036465">
    <property type="entry name" value="vWFA_dom_sf"/>
</dbReference>
<evidence type="ECO:0000313" key="4">
    <source>
        <dbReference type="Proteomes" id="UP000626244"/>
    </source>
</evidence>
<dbReference type="InterPro" id="IPR002035">
    <property type="entry name" value="VWF_A"/>
</dbReference>
<feature type="compositionally biased region" description="Basic and acidic residues" evidence="1">
    <location>
        <begin position="315"/>
        <end position="325"/>
    </location>
</feature>
<evidence type="ECO:0000259" key="2">
    <source>
        <dbReference type="SMART" id="SM00327"/>
    </source>
</evidence>
<sequence length="626" mass="72960">MKHVVFNNKKIDASTFLQMENLSISLSKDPHAFLEFDFQAYFDDEEQKFTVSHFWDNQEHLAQLNGLKSDVYLKALGNKHHTDFKEFKDTLKELHETHLKSFFTQLYVLLEDIRLEEIIVRQRPGTRQLFSTRKNIYRNYFKSQFKANEMRNFQLDQLYCLIYLSLTSTQLTYQTNEQLEEVLPILFQTFEAKKTSDISSIIFQVQQRLLPIYKQDMIHTYFGFLPLNKLADTTSCNSKAKELQNDDEQEGLEERNSEDEKLSTWHRESKNNENDDNFLRFEVESGTKTAIKANFAREQESQDQAIGNAFGSSKQGDHKDSKQTDATETANSSNNSHQNPFGKYNSNVSIQYISPKQQTIDEKKQYSTLSAVVSKDVKELRKTIEKSLENKQNAPSDKYYGRLNKKWIKLFTEDKPKMFYKKQTESKELDAVFYLLVDCSGSMFNKMDEVKKSVILFHETLKQLKISHSISGFWEDASNASKENKPNILHQVVPFSQSLYPSTGPNIMQLHEEEDNRDGLMIRIVSEELAKRPEKHKFLLVFTDGEPSALDYFQDGIIDTHEAVKQARKLGIEVIGTFIEEDEHQDETVQLMKNIYQHHFLIASGTEDLRLQLKPLLKKLLLRSID</sequence>
<proteinExistence type="predicted"/>
<evidence type="ECO:0000256" key="1">
    <source>
        <dbReference type="SAM" id="MobiDB-lite"/>
    </source>
</evidence>
<dbReference type="PANTHER" id="PTHR41248:SF1">
    <property type="entry name" value="NORD PROTEIN"/>
    <property type="match status" value="1"/>
</dbReference>
<dbReference type="AlphaFoldDB" id="A0A8J3AQW6"/>
<name>A0A8J3AQW6_9BACI</name>
<reference evidence="4" key="1">
    <citation type="journal article" date="2019" name="Int. J. Syst. Evol. Microbiol.">
        <title>The Global Catalogue of Microorganisms (GCM) 10K type strain sequencing project: providing services to taxonomists for standard genome sequencing and annotation.</title>
        <authorList>
            <consortium name="The Broad Institute Genomics Platform"/>
            <consortium name="The Broad Institute Genome Sequencing Center for Infectious Disease"/>
            <person name="Wu L."/>
            <person name="Ma J."/>
        </authorList>
    </citation>
    <scope>NUCLEOTIDE SEQUENCE [LARGE SCALE GENOMIC DNA]</scope>
    <source>
        <strain evidence="4">CGMCC 1.14993</strain>
    </source>
</reference>